<comment type="caution">
    <text evidence="5">The sequence shown here is derived from an EMBL/GenBank/DDBJ whole genome shotgun (WGS) entry which is preliminary data.</text>
</comment>
<dbReference type="GO" id="GO:0006406">
    <property type="term" value="P:mRNA export from nucleus"/>
    <property type="evidence" value="ECO:0007669"/>
    <property type="project" value="InterPro"/>
</dbReference>
<feature type="region of interest" description="Disordered" evidence="4">
    <location>
        <begin position="35"/>
        <end position="60"/>
    </location>
</feature>
<dbReference type="AlphaFoldDB" id="A0A2C6KWG7"/>
<evidence type="ECO:0000256" key="2">
    <source>
        <dbReference type="ARBA" id="ARBA00022737"/>
    </source>
</evidence>
<sequence length="549" mass="57177">MAHYTRKLEVQRQPFYPPLTSTQLHDRAVLSHHFSSASSSSQIGNGKPTRTLPPTPLSTSLSSASFLSTEHAGSAGQLRLYYPARDTVKLRGRTRPGGVCFNRSGSRLLVASKDSVLLLHTFNVTCERQIKSPGASLVLPHGDHPDVLAVAGQESHKQPPYVRIFDVRVPTSGKAGANASRDTPILEFCGKCAEPWSTGSWSGSAGGQIVCVDGRDVLHVFDLPATVRTPQRTGVSVSAHQIVGQPRTSPASLSPLNPSGSPDKRGASGTNGKGAEKSSAATTNSNGKSVALETTSDRSSKATAPLGTTSLSSISKPRSASASRQLHGGANVCLFDATGEQLLVGQGDGNVSVYPAESLSVRESRPFVLESLHPGGVTALTSDPTGTLVGSGGNDHVVNLLTADSLTVVGSLGRTEGSVQTLGFSHDGRLIGWGCKDQTTALSRGGTGRSEAGTPRESDGASGERTESLLTIAGTDPCEIYLQCPMPAPVSALAFHPSRYICAFVTETDGGQTQQSGQSTGAARGTGATYWCKQISAQAHQPLGIFTLE</sequence>
<proteinExistence type="inferred from homology"/>
<feature type="compositionally biased region" description="Low complexity" evidence="4">
    <location>
        <begin position="310"/>
        <end position="322"/>
    </location>
</feature>
<evidence type="ECO:0000313" key="6">
    <source>
        <dbReference type="Proteomes" id="UP000221165"/>
    </source>
</evidence>
<keyword evidence="2" id="KW-0677">Repeat</keyword>
<dbReference type="InterPro" id="IPR015943">
    <property type="entry name" value="WD40/YVTN_repeat-like_dom_sf"/>
</dbReference>
<evidence type="ECO:0000256" key="1">
    <source>
        <dbReference type="ARBA" id="ARBA00022574"/>
    </source>
</evidence>
<dbReference type="InterPro" id="IPR036322">
    <property type="entry name" value="WD40_repeat_dom_sf"/>
</dbReference>
<feature type="region of interest" description="Disordered" evidence="4">
    <location>
        <begin position="441"/>
        <end position="465"/>
    </location>
</feature>
<name>A0A2C6KWG7_9APIC</name>
<dbReference type="Proteomes" id="UP000221165">
    <property type="component" value="Unassembled WGS sequence"/>
</dbReference>
<accession>A0A2C6KWG7</accession>
<dbReference type="VEuPathDB" id="ToxoDB:CSUI_004668"/>
<dbReference type="SUPFAM" id="SSF50978">
    <property type="entry name" value="WD40 repeat-like"/>
    <property type="match status" value="1"/>
</dbReference>
<dbReference type="RefSeq" id="XP_067923169.1">
    <property type="nucleotide sequence ID" value="XM_068064853.1"/>
</dbReference>
<dbReference type="PANTHER" id="PTHR22839">
    <property type="entry name" value="THO COMPLEX SUBUNIT 3 THO3"/>
    <property type="match status" value="1"/>
</dbReference>
<evidence type="ECO:0000313" key="5">
    <source>
        <dbReference type="EMBL" id="PHJ21487.1"/>
    </source>
</evidence>
<dbReference type="GO" id="GO:0000445">
    <property type="term" value="C:THO complex part of transcription export complex"/>
    <property type="evidence" value="ECO:0007669"/>
    <property type="project" value="TreeGrafter"/>
</dbReference>
<dbReference type="SMART" id="SM00320">
    <property type="entry name" value="WD40"/>
    <property type="match status" value="4"/>
</dbReference>
<organism evidence="5 6">
    <name type="scientific">Cystoisospora suis</name>
    <dbReference type="NCBI Taxonomy" id="483139"/>
    <lineage>
        <taxon>Eukaryota</taxon>
        <taxon>Sar</taxon>
        <taxon>Alveolata</taxon>
        <taxon>Apicomplexa</taxon>
        <taxon>Conoidasida</taxon>
        <taxon>Coccidia</taxon>
        <taxon>Eucoccidiorida</taxon>
        <taxon>Eimeriorina</taxon>
        <taxon>Sarcocystidae</taxon>
        <taxon>Cystoisospora</taxon>
    </lineage>
</organism>
<feature type="region of interest" description="Disordered" evidence="4">
    <location>
        <begin position="232"/>
        <end position="322"/>
    </location>
</feature>
<dbReference type="EMBL" id="MIGC01002213">
    <property type="protein sequence ID" value="PHJ21487.1"/>
    <property type="molecule type" value="Genomic_DNA"/>
</dbReference>
<evidence type="ECO:0000256" key="4">
    <source>
        <dbReference type="SAM" id="MobiDB-lite"/>
    </source>
</evidence>
<keyword evidence="6" id="KW-1185">Reference proteome</keyword>
<feature type="compositionally biased region" description="Basic and acidic residues" evidence="4">
    <location>
        <begin position="454"/>
        <end position="465"/>
    </location>
</feature>
<comment type="similarity">
    <text evidence="3">Belongs to the THOC3 family.</text>
</comment>
<dbReference type="Gene3D" id="2.130.10.10">
    <property type="entry name" value="YVTN repeat-like/Quinoprotein amine dehydrogenase"/>
    <property type="match status" value="1"/>
</dbReference>
<feature type="compositionally biased region" description="Polar residues" evidence="4">
    <location>
        <begin position="246"/>
        <end position="260"/>
    </location>
</feature>
<keyword evidence="1" id="KW-0853">WD repeat</keyword>
<gene>
    <name evidence="5" type="ORF">CSUI_004668</name>
</gene>
<dbReference type="InterPro" id="IPR001680">
    <property type="entry name" value="WD40_rpt"/>
</dbReference>
<feature type="compositionally biased region" description="Polar residues" evidence="4">
    <location>
        <begin position="279"/>
        <end position="294"/>
    </location>
</feature>
<evidence type="ECO:0000256" key="3">
    <source>
        <dbReference type="ARBA" id="ARBA00046343"/>
    </source>
</evidence>
<protein>
    <submittedName>
        <fullName evidence="5">Wd g-beta repeat protein</fullName>
    </submittedName>
</protein>
<dbReference type="InterPro" id="IPR040132">
    <property type="entry name" value="Tex1/THOC3"/>
</dbReference>
<dbReference type="OrthoDB" id="332074at2759"/>
<dbReference type="GeneID" id="94428064"/>
<reference evidence="5 6" key="1">
    <citation type="journal article" date="2017" name="Int. J. Parasitol.">
        <title>The genome of the protozoan parasite Cystoisospora suis and a reverse vaccinology approach to identify vaccine candidates.</title>
        <authorList>
            <person name="Palmieri N."/>
            <person name="Shrestha A."/>
            <person name="Ruttkowski B."/>
            <person name="Beck T."/>
            <person name="Vogl C."/>
            <person name="Tomley F."/>
            <person name="Blake D.P."/>
            <person name="Joachim A."/>
        </authorList>
    </citation>
    <scope>NUCLEOTIDE SEQUENCE [LARGE SCALE GENOMIC DNA]</scope>
    <source>
        <strain evidence="5 6">Wien I</strain>
    </source>
</reference>
<dbReference type="PANTHER" id="PTHR22839:SF0">
    <property type="entry name" value="THO COMPLEX SUBUNIT 3"/>
    <property type="match status" value="1"/>
</dbReference>